<gene>
    <name evidence="3" type="ORF">ADUPG1_000087</name>
</gene>
<evidence type="ECO:0008006" key="5">
    <source>
        <dbReference type="Google" id="ProtNLM"/>
    </source>
</evidence>
<comment type="caution">
    <text evidence="3">The sequence shown here is derived from an EMBL/GenBank/DDBJ whole genome shotgun (WGS) entry which is preliminary data.</text>
</comment>
<protein>
    <recommendedName>
        <fullName evidence="5">Centrosomin N-terminal motif 1 domain-containing protein</fullName>
    </recommendedName>
</protein>
<keyword evidence="1" id="KW-0175">Coiled coil</keyword>
<evidence type="ECO:0000313" key="4">
    <source>
        <dbReference type="Proteomes" id="UP001057375"/>
    </source>
</evidence>
<evidence type="ECO:0000256" key="1">
    <source>
        <dbReference type="SAM" id="Coils"/>
    </source>
</evidence>
<proteinExistence type="predicted"/>
<feature type="compositionally biased region" description="Low complexity" evidence="2">
    <location>
        <begin position="1"/>
        <end position="13"/>
    </location>
</feature>
<organism evidence="3 4">
    <name type="scientific">Aduncisulcus paluster</name>
    <dbReference type="NCBI Taxonomy" id="2918883"/>
    <lineage>
        <taxon>Eukaryota</taxon>
        <taxon>Metamonada</taxon>
        <taxon>Carpediemonas-like organisms</taxon>
        <taxon>Aduncisulcus</taxon>
    </lineage>
</organism>
<dbReference type="Proteomes" id="UP001057375">
    <property type="component" value="Unassembled WGS sequence"/>
</dbReference>
<evidence type="ECO:0000313" key="3">
    <source>
        <dbReference type="EMBL" id="GKT27558.1"/>
    </source>
</evidence>
<sequence>MEFSKPISPGIKPSPRPIFYQSFGSSTMSPQLPDHLKGPSSSRASSRASLSQLGMSVLHTSEIQDFETLKGLRDEVSTLRGENFNLKVQVFQLEESLQKVEGIDIDDVRRTMARSRMASSIVSELEKKDAILNKSRYDIGYLEQREQILSTRIEASQNETRHLKQKLDEMKSETSDLEKKLKVKNEECAEKETQLSQQLVELSSLKGKEELMKQEKKTSDQTISNLKDEFDALFIKHRDLQHSFDSLKSESEHVKIAFEETKQDVNILRVRYDSCLHDLEETKFSLLKREGEMQELKDSLEKQTKELNSSQAERRKLESKVSSIRLECERKDNSTSRLDTEVSALKVELESIKKENIRILEEKKIQKEEIRGLEKERDSLKKENLSFSHDKEALISENEDLRARINRFYVSCEESRSLSQSLVVEREEQQDQLIKITSERDKYFHTAKKYKQKILDIGKKMKEALVSQREAAEAAAAWKQRCDDLASHIISATQKRSDNTCCLTLATNILQVVALFADE</sequence>
<name>A0ABQ5K4P8_9EUKA</name>
<accession>A0ABQ5K4P8</accession>
<reference evidence="3" key="1">
    <citation type="submission" date="2022-03" db="EMBL/GenBank/DDBJ databases">
        <title>Draft genome sequence of Aduncisulcus paluster, a free-living microaerophilic Fornicata.</title>
        <authorList>
            <person name="Yuyama I."/>
            <person name="Kume K."/>
            <person name="Tamura T."/>
            <person name="Inagaki Y."/>
            <person name="Hashimoto T."/>
        </authorList>
    </citation>
    <scope>NUCLEOTIDE SEQUENCE</scope>
    <source>
        <strain evidence="3">NY0171</strain>
    </source>
</reference>
<feature type="region of interest" description="Disordered" evidence="2">
    <location>
        <begin position="1"/>
        <end position="45"/>
    </location>
</feature>
<evidence type="ECO:0000256" key="2">
    <source>
        <dbReference type="SAM" id="MobiDB-lite"/>
    </source>
</evidence>
<keyword evidence="4" id="KW-1185">Reference proteome</keyword>
<feature type="coiled-coil region" evidence="1">
    <location>
        <begin position="286"/>
        <end position="383"/>
    </location>
</feature>
<feature type="coiled-coil region" evidence="1">
    <location>
        <begin position="153"/>
        <end position="194"/>
    </location>
</feature>
<dbReference type="EMBL" id="BQXS01000027">
    <property type="protein sequence ID" value="GKT27558.1"/>
    <property type="molecule type" value="Genomic_DNA"/>
</dbReference>